<proteinExistence type="predicted"/>
<organism evidence="5 6">
    <name type="scientific">Artemisia annua</name>
    <name type="common">Sweet wormwood</name>
    <dbReference type="NCBI Taxonomy" id="35608"/>
    <lineage>
        <taxon>Eukaryota</taxon>
        <taxon>Viridiplantae</taxon>
        <taxon>Streptophyta</taxon>
        <taxon>Embryophyta</taxon>
        <taxon>Tracheophyta</taxon>
        <taxon>Spermatophyta</taxon>
        <taxon>Magnoliopsida</taxon>
        <taxon>eudicotyledons</taxon>
        <taxon>Gunneridae</taxon>
        <taxon>Pentapetalae</taxon>
        <taxon>asterids</taxon>
        <taxon>campanulids</taxon>
        <taxon>Asterales</taxon>
        <taxon>Asteraceae</taxon>
        <taxon>Asteroideae</taxon>
        <taxon>Anthemideae</taxon>
        <taxon>Artemisiinae</taxon>
        <taxon>Artemisia</taxon>
    </lineage>
</organism>
<keyword evidence="6" id="KW-1185">Reference proteome</keyword>
<keyword evidence="5" id="KW-0371">Homeobox</keyword>
<accession>A0A2U1LJF9</accession>
<dbReference type="GO" id="GO:0050793">
    <property type="term" value="P:regulation of developmental process"/>
    <property type="evidence" value="ECO:0007669"/>
    <property type="project" value="TreeGrafter"/>
</dbReference>
<dbReference type="NCBIfam" id="TIGR01566">
    <property type="entry name" value="ZF_HD_prot_N"/>
    <property type="match status" value="1"/>
</dbReference>
<keyword evidence="1" id="KW-0479">Metal-binding</keyword>
<keyword evidence="2 5" id="KW-0863">Zinc-finger</keyword>
<dbReference type="GO" id="GO:0008270">
    <property type="term" value="F:zinc ion binding"/>
    <property type="evidence" value="ECO:0007669"/>
    <property type="project" value="UniProtKB-KW"/>
</dbReference>
<dbReference type="EMBL" id="PKPP01009063">
    <property type="protein sequence ID" value="PWA49137.1"/>
    <property type="molecule type" value="Genomic_DNA"/>
</dbReference>
<dbReference type="PANTHER" id="PTHR31948">
    <property type="entry name" value="ZINC-FINGER HOMEODOMAIN PROTEIN 2"/>
    <property type="match status" value="1"/>
</dbReference>
<dbReference type="STRING" id="35608.A0A2U1LJF9"/>
<gene>
    <name evidence="5" type="ORF">CTI12_AA485580</name>
</gene>
<evidence type="ECO:0000256" key="3">
    <source>
        <dbReference type="ARBA" id="ARBA00022833"/>
    </source>
</evidence>
<evidence type="ECO:0000259" key="4">
    <source>
        <dbReference type="PROSITE" id="PS51523"/>
    </source>
</evidence>
<evidence type="ECO:0000256" key="1">
    <source>
        <dbReference type="ARBA" id="ARBA00022723"/>
    </source>
</evidence>
<keyword evidence="5" id="KW-0238">DNA-binding</keyword>
<dbReference type="PANTHER" id="PTHR31948:SF72">
    <property type="entry name" value="ZINC-FINGER HOMEODOMAIN PROTEIN 10"/>
    <property type="match status" value="1"/>
</dbReference>
<dbReference type="GO" id="GO:0000976">
    <property type="term" value="F:transcription cis-regulatory region binding"/>
    <property type="evidence" value="ECO:0007669"/>
    <property type="project" value="TreeGrafter"/>
</dbReference>
<evidence type="ECO:0000256" key="2">
    <source>
        <dbReference type="ARBA" id="ARBA00022771"/>
    </source>
</evidence>
<dbReference type="PROSITE" id="PS51523">
    <property type="entry name" value="ZF_HD_DIMER"/>
    <property type="match status" value="1"/>
</dbReference>
<dbReference type="GO" id="GO:0003700">
    <property type="term" value="F:DNA-binding transcription factor activity"/>
    <property type="evidence" value="ECO:0007669"/>
    <property type="project" value="TreeGrafter"/>
</dbReference>
<comment type="caution">
    <text evidence="5">The sequence shown here is derived from an EMBL/GenBank/DDBJ whole genome shotgun (WGS) entry which is preliminary data.</text>
</comment>
<keyword evidence="3" id="KW-0862">Zinc</keyword>
<evidence type="ECO:0000313" key="5">
    <source>
        <dbReference type="EMBL" id="PWA49137.1"/>
    </source>
</evidence>
<dbReference type="InterPro" id="IPR006456">
    <property type="entry name" value="ZF_HD_homeobox_Cys/His_dimer"/>
</dbReference>
<dbReference type="OrthoDB" id="682018at2759"/>
<dbReference type="Proteomes" id="UP000245207">
    <property type="component" value="Unassembled WGS sequence"/>
</dbReference>
<reference evidence="5 6" key="1">
    <citation type="journal article" date="2018" name="Mol. Plant">
        <title>The genome of Artemisia annua provides insight into the evolution of Asteraceae family and artemisinin biosynthesis.</title>
        <authorList>
            <person name="Shen Q."/>
            <person name="Zhang L."/>
            <person name="Liao Z."/>
            <person name="Wang S."/>
            <person name="Yan T."/>
            <person name="Shi P."/>
            <person name="Liu M."/>
            <person name="Fu X."/>
            <person name="Pan Q."/>
            <person name="Wang Y."/>
            <person name="Lv Z."/>
            <person name="Lu X."/>
            <person name="Zhang F."/>
            <person name="Jiang W."/>
            <person name="Ma Y."/>
            <person name="Chen M."/>
            <person name="Hao X."/>
            <person name="Li L."/>
            <person name="Tang Y."/>
            <person name="Lv G."/>
            <person name="Zhou Y."/>
            <person name="Sun X."/>
            <person name="Brodelius P.E."/>
            <person name="Rose J.K.C."/>
            <person name="Tang K."/>
        </authorList>
    </citation>
    <scope>NUCLEOTIDE SEQUENCE [LARGE SCALE GENOMIC DNA]</scope>
    <source>
        <strain evidence="6">cv. Huhao1</strain>
        <tissue evidence="5">Leaf</tissue>
    </source>
</reference>
<dbReference type="Pfam" id="PF04770">
    <property type="entry name" value="ZF-HD_dimer"/>
    <property type="match status" value="1"/>
</dbReference>
<sequence length="153" mass="16496">MASPTQSTPPTIIVSNTIRSSGYEVEPPIRAQPTQMGMSPVTFPFLTSGGLRGSHHLPPPFITYGRCNKNHASSTSTVIVLDGCGEFMPLHNVTDPNDPSFFICDACRCHRSFHREHLIMPTVQPVHNFVDYPCPSGGSHDAPSPPIPVSSSG</sequence>
<evidence type="ECO:0000313" key="6">
    <source>
        <dbReference type="Proteomes" id="UP000245207"/>
    </source>
</evidence>
<name>A0A2U1LJF9_ARTAN</name>
<dbReference type="AlphaFoldDB" id="A0A2U1LJF9"/>
<dbReference type="GO" id="GO:0005634">
    <property type="term" value="C:nucleus"/>
    <property type="evidence" value="ECO:0007669"/>
    <property type="project" value="TreeGrafter"/>
</dbReference>
<feature type="domain" description="ZF-HD dimerization-type" evidence="4">
    <location>
        <begin position="64"/>
        <end position="117"/>
    </location>
</feature>
<protein>
    <submittedName>
        <fullName evidence="5">Zinc-finger homeodomain-containing protein 11</fullName>
    </submittedName>
</protein>